<keyword evidence="1" id="KW-0812">Transmembrane</keyword>
<evidence type="ECO:0000256" key="1">
    <source>
        <dbReference type="SAM" id="Phobius"/>
    </source>
</evidence>
<gene>
    <name evidence="3" type="ORF">ACG02S_19750</name>
</gene>
<evidence type="ECO:0000259" key="2">
    <source>
        <dbReference type="Pfam" id="PF20303"/>
    </source>
</evidence>
<comment type="caution">
    <text evidence="3">The sequence shown here is derived from an EMBL/GenBank/DDBJ whole genome shotgun (WGS) entry which is preliminary data.</text>
</comment>
<proteinExistence type="predicted"/>
<keyword evidence="1" id="KW-0472">Membrane</keyword>
<dbReference type="Proteomes" id="UP001606300">
    <property type="component" value="Unassembled WGS sequence"/>
</dbReference>
<feature type="domain" description="YEATS-Like-Associating Three TM" evidence="2">
    <location>
        <begin position="11"/>
        <end position="122"/>
    </location>
</feature>
<evidence type="ECO:0000313" key="4">
    <source>
        <dbReference type="Proteomes" id="UP001606300"/>
    </source>
</evidence>
<feature type="transmembrane region" description="Helical" evidence="1">
    <location>
        <begin position="43"/>
        <end position="65"/>
    </location>
</feature>
<dbReference type="InterPro" id="IPR046890">
    <property type="entry name" value="YLATT"/>
</dbReference>
<sequence length="228" mass="23934">MTDEIAALIPLFLIAGVMLISGALGGLANYFTADTDTEKPLNAWQHVFVGIVAAFIVPLLLNLASGDLIDKIRGAAAGSKPDYSKLFVLAGFCLVAAASSRAFIRSVSQRVLDSAREAAREAQQAREDAFAARAAVEPLIEAPEAIGGGGQRGMMGDADQELSLDQQKVMEAMIQSRFTVRSISGITSETGLPIDAALAAVDGLCVAGRLRKWPGLGVSLNGGYLTRR</sequence>
<protein>
    <submittedName>
        <fullName evidence="3">YEATS-associated helix-containing protein</fullName>
    </submittedName>
</protein>
<organism evidence="3 4">
    <name type="scientific">Pelomonas dachongensis</name>
    <dbReference type="NCBI Taxonomy" id="3299029"/>
    <lineage>
        <taxon>Bacteria</taxon>
        <taxon>Pseudomonadati</taxon>
        <taxon>Pseudomonadota</taxon>
        <taxon>Betaproteobacteria</taxon>
        <taxon>Burkholderiales</taxon>
        <taxon>Sphaerotilaceae</taxon>
        <taxon>Roseateles</taxon>
    </lineage>
</organism>
<name>A0ABW7EV73_9BURK</name>
<reference evidence="3 4" key="1">
    <citation type="submission" date="2024-09" db="EMBL/GenBank/DDBJ databases">
        <title>Novel species of the genus Pelomonas and Roseateles isolated from streams.</title>
        <authorList>
            <person name="Lu H."/>
        </authorList>
    </citation>
    <scope>NUCLEOTIDE SEQUENCE [LARGE SCALE GENOMIC DNA]</scope>
    <source>
        <strain evidence="3 4">DC23W</strain>
    </source>
</reference>
<dbReference type="EMBL" id="JBIGHY010000007">
    <property type="protein sequence ID" value="MFG6416135.1"/>
    <property type="molecule type" value="Genomic_DNA"/>
</dbReference>
<accession>A0ABW7EV73</accession>
<evidence type="ECO:0000313" key="3">
    <source>
        <dbReference type="EMBL" id="MFG6416135.1"/>
    </source>
</evidence>
<dbReference type="Pfam" id="PF20303">
    <property type="entry name" value="YLATT"/>
    <property type="match status" value="1"/>
</dbReference>
<keyword evidence="4" id="KW-1185">Reference proteome</keyword>
<feature type="transmembrane region" description="Helical" evidence="1">
    <location>
        <begin position="7"/>
        <end position="31"/>
    </location>
</feature>
<keyword evidence="1" id="KW-1133">Transmembrane helix</keyword>
<dbReference type="RefSeq" id="WP_394472202.1">
    <property type="nucleotide sequence ID" value="NZ_JBIGHY010000007.1"/>
</dbReference>
<feature type="transmembrane region" description="Helical" evidence="1">
    <location>
        <begin position="86"/>
        <end position="104"/>
    </location>
</feature>